<dbReference type="Proteomes" id="UP001457282">
    <property type="component" value="Unassembled WGS sequence"/>
</dbReference>
<accession>A0AAW1VXP2</accession>
<comment type="caution">
    <text evidence="1">The sequence shown here is derived from an EMBL/GenBank/DDBJ whole genome shotgun (WGS) entry which is preliminary data.</text>
</comment>
<evidence type="ECO:0000313" key="2">
    <source>
        <dbReference type="Proteomes" id="UP001457282"/>
    </source>
</evidence>
<reference evidence="1 2" key="1">
    <citation type="journal article" date="2023" name="G3 (Bethesda)">
        <title>A chromosome-length genome assembly and annotation of blackberry (Rubus argutus, cv. 'Hillquist').</title>
        <authorList>
            <person name="Bruna T."/>
            <person name="Aryal R."/>
            <person name="Dudchenko O."/>
            <person name="Sargent D.J."/>
            <person name="Mead D."/>
            <person name="Buti M."/>
            <person name="Cavallini A."/>
            <person name="Hytonen T."/>
            <person name="Andres J."/>
            <person name="Pham M."/>
            <person name="Weisz D."/>
            <person name="Mascagni F."/>
            <person name="Usai G."/>
            <person name="Natali L."/>
            <person name="Bassil N."/>
            <person name="Fernandez G.E."/>
            <person name="Lomsadze A."/>
            <person name="Armour M."/>
            <person name="Olukolu B."/>
            <person name="Poorten T."/>
            <person name="Britton C."/>
            <person name="Davik J."/>
            <person name="Ashrafi H."/>
            <person name="Aiden E.L."/>
            <person name="Borodovsky M."/>
            <person name="Worthington M."/>
        </authorList>
    </citation>
    <scope>NUCLEOTIDE SEQUENCE [LARGE SCALE GENOMIC DNA]</scope>
    <source>
        <strain evidence="1">PI 553951</strain>
    </source>
</reference>
<sequence>MASWRWLCLPSRLTLIVSPNPPSRDLLNEVEMPVTPDLRSITSDLRPVSPDPTLICLPHLLWPILLTAPPLRMHPLCLCWLYLRCLRPKCPHGSTRLYCFHPCSLTLPRASTVPLGSQVPPFILLHTLPQFDRPPLLHVPPVEHMPQSSAVVLRALLAFENFVLQALLSFENFMRNSFESFVTLPTEVAVN</sequence>
<organism evidence="1 2">
    <name type="scientific">Rubus argutus</name>
    <name type="common">Southern blackberry</name>
    <dbReference type="NCBI Taxonomy" id="59490"/>
    <lineage>
        <taxon>Eukaryota</taxon>
        <taxon>Viridiplantae</taxon>
        <taxon>Streptophyta</taxon>
        <taxon>Embryophyta</taxon>
        <taxon>Tracheophyta</taxon>
        <taxon>Spermatophyta</taxon>
        <taxon>Magnoliopsida</taxon>
        <taxon>eudicotyledons</taxon>
        <taxon>Gunneridae</taxon>
        <taxon>Pentapetalae</taxon>
        <taxon>rosids</taxon>
        <taxon>fabids</taxon>
        <taxon>Rosales</taxon>
        <taxon>Rosaceae</taxon>
        <taxon>Rosoideae</taxon>
        <taxon>Rosoideae incertae sedis</taxon>
        <taxon>Rubus</taxon>
    </lineage>
</organism>
<keyword evidence="2" id="KW-1185">Reference proteome</keyword>
<name>A0AAW1VXP2_RUBAR</name>
<evidence type="ECO:0000313" key="1">
    <source>
        <dbReference type="EMBL" id="KAK9911648.1"/>
    </source>
</evidence>
<dbReference type="AlphaFoldDB" id="A0AAW1VXP2"/>
<gene>
    <name evidence="1" type="ORF">M0R45_035544</name>
</gene>
<dbReference type="EMBL" id="JBEDUW010000007">
    <property type="protein sequence ID" value="KAK9911648.1"/>
    <property type="molecule type" value="Genomic_DNA"/>
</dbReference>
<protein>
    <submittedName>
        <fullName evidence="1">Uncharacterized protein</fullName>
    </submittedName>
</protein>
<proteinExistence type="predicted"/>